<feature type="transmembrane region" description="Helical" evidence="1">
    <location>
        <begin position="949"/>
        <end position="970"/>
    </location>
</feature>
<dbReference type="Gene3D" id="3.30.2090.10">
    <property type="entry name" value="Multidrug efflux transporter AcrB TolC docking domain, DN and DC subdomains"/>
    <property type="match status" value="2"/>
</dbReference>
<dbReference type="Gene3D" id="3.30.70.1440">
    <property type="entry name" value="Multidrug efflux transporter AcrB pore domain"/>
    <property type="match status" value="1"/>
</dbReference>
<feature type="transmembrane region" description="Helical" evidence="1">
    <location>
        <begin position="459"/>
        <end position="482"/>
    </location>
</feature>
<dbReference type="InterPro" id="IPR027463">
    <property type="entry name" value="AcrB_DN_DC_subdom"/>
</dbReference>
<feature type="transmembrane region" description="Helical" evidence="1">
    <location>
        <begin position="357"/>
        <end position="379"/>
    </location>
</feature>
<comment type="caution">
    <text evidence="2">The sequence shown here is derived from an EMBL/GenBank/DDBJ whole genome shotgun (WGS) entry which is preliminary data.</text>
</comment>
<dbReference type="PANTHER" id="PTHR32063:SF24">
    <property type="entry name" value="CATION EFFLUX SYSTEM (ACRB_ACRD_ACRF FAMILY)"/>
    <property type="match status" value="1"/>
</dbReference>
<dbReference type="Gene3D" id="1.20.1640.10">
    <property type="entry name" value="Multidrug efflux transporter AcrB transmembrane domain"/>
    <property type="match status" value="2"/>
</dbReference>
<dbReference type="Proteomes" id="UP000618591">
    <property type="component" value="Unassembled WGS sequence"/>
</dbReference>
<dbReference type="Gene3D" id="3.30.70.1430">
    <property type="entry name" value="Multidrug efflux transporter AcrB pore domain"/>
    <property type="match status" value="2"/>
</dbReference>
<name>A0ABQ1GC57_9SPHN</name>
<evidence type="ECO:0000256" key="1">
    <source>
        <dbReference type="SAM" id="Phobius"/>
    </source>
</evidence>
<dbReference type="Gene3D" id="3.30.70.1320">
    <property type="entry name" value="Multidrug efflux transporter AcrB pore domain like"/>
    <property type="match status" value="1"/>
</dbReference>
<keyword evidence="1" id="KW-0472">Membrane</keyword>
<dbReference type="Pfam" id="PF00873">
    <property type="entry name" value="ACR_tran"/>
    <property type="match status" value="1"/>
</dbReference>
<dbReference type="EMBL" id="BMDW01000004">
    <property type="protein sequence ID" value="GGA40905.1"/>
    <property type="molecule type" value="Genomic_DNA"/>
</dbReference>
<gene>
    <name evidence="2" type="primary">acrB5</name>
    <name evidence="2" type="ORF">GCM10011395_08930</name>
</gene>
<dbReference type="SUPFAM" id="SSF82693">
    <property type="entry name" value="Multidrug efflux transporter AcrB pore domain, PN1, PN2, PC1 and PC2 subdomains"/>
    <property type="match status" value="3"/>
</dbReference>
<evidence type="ECO:0000313" key="3">
    <source>
        <dbReference type="Proteomes" id="UP000618591"/>
    </source>
</evidence>
<dbReference type="SUPFAM" id="SSF82714">
    <property type="entry name" value="Multidrug efflux transporter AcrB TolC docking domain, DN and DC subdomains"/>
    <property type="match status" value="2"/>
</dbReference>
<accession>A0ABQ1GC57</accession>
<dbReference type="PANTHER" id="PTHR32063">
    <property type="match status" value="1"/>
</dbReference>
<feature type="transmembrane region" description="Helical" evidence="1">
    <location>
        <begin position="976"/>
        <end position="1004"/>
    </location>
</feature>
<protein>
    <submittedName>
        <fullName evidence="2">Multidrug transporter AcrB</fullName>
    </submittedName>
</protein>
<evidence type="ECO:0000313" key="2">
    <source>
        <dbReference type="EMBL" id="GGA40905.1"/>
    </source>
</evidence>
<feature type="transmembrane region" description="Helical" evidence="1">
    <location>
        <begin position="522"/>
        <end position="545"/>
    </location>
</feature>
<dbReference type="PRINTS" id="PR00702">
    <property type="entry name" value="ACRIFLAVINRP"/>
</dbReference>
<feature type="transmembrane region" description="Helical" evidence="1">
    <location>
        <begin position="879"/>
        <end position="899"/>
    </location>
</feature>
<dbReference type="InterPro" id="IPR001036">
    <property type="entry name" value="Acrflvin-R"/>
</dbReference>
<sequence>MNLTAFAVRRWQVTLVAFLLLALLGVSAFLTIPRSVDPHFPIPTVVVTVILPGADAADMEETVAKPLEDVLQGLDNIDEIRSTSTDGTAVISVNFEHGTDAEQSLDRVVREVGSVRDRLPQGIQRIAFRRPRTTEAGVLQLALVSDTASWRRMAKFADDIRDRLNVVPGVRSTSIDGAASPEVRVAIDSGRLAEARIPASAVATAIQQGGVDLPAGTLNAAGRRYNLDAGGAYRDVDAIRAVPVRASDGRLVRVGDIASVEWSEAEQTHIARFNGHRALFITVRQKDEADAGTLRNNLVAAIDKVRAGLPPDVKLEVGFDQSNDIQRKLAQLARDFAISLALVLVTILPLGFRPSLIVAISIPLSLAMGVLLLALLGYSLNQISISGFILSLGLLVDDSIVVTENIERHIRDGDTPSDAAIKGTNEITAAVMGATGVLLFAFLPLTFLPEGAGDFVRGLPMAVLVTVASSLVVSLTIIPFVASKLLRPHTGEGNALLRGIMAGIHRVYAPILHRALDRPRTWFWAAMALCVGAFALVPVLGFSLFPAAETPYFIVRVESPEGGTIAATDRAVKQVAAILRREPAVVNIMENAGRGNPQIFYNIFPREERARYGDIFVTMNDWDVSESPKLLKRLRTALSGYPDARVTLVNFENGPPVEAPVAVRISGPDLAVLKTLSDRVGVALGEVPGLRDIDNPFAFDRVDMDLGLDAAKASLLGVAPGEARRAVRLAISGEQASRLRDNEGDTWPITVRLPMAANQPVSALSSIYVPTLAGGSIPLLEIASPKLKSVPPLITRYKLQRTVTITAYNQPGVLTSNLNSAVTARLAKIDLPPGYSFGIGGEAEAARRNFSGLGPIILLATFGIFGVLVLEFGRFRETMVVAGVIPLGTVGGLVAMLLTGNSLSFLAIIGFVALIGIEIKNSILLVDFTTQLRARGMALREAIEKAGEIRFLPVLLTSVTAIGGLLPLALGGSSLYAPLAWVIIGGLISSTFLSRIVTPVMYLLAVRSDEAKRLAAQPIS</sequence>
<keyword evidence="1" id="KW-0812">Transmembrane</keyword>
<organism evidence="2 3">
    <name type="scientific">Sphingomonas psychrolutea</name>
    <dbReference type="NCBI Taxonomy" id="1259676"/>
    <lineage>
        <taxon>Bacteria</taxon>
        <taxon>Pseudomonadati</taxon>
        <taxon>Pseudomonadota</taxon>
        <taxon>Alphaproteobacteria</taxon>
        <taxon>Sphingomonadales</taxon>
        <taxon>Sphingomonadaceae</taxon>
        <taxon>Sphingomonas</taxon>
    </lineage>
</organism>
<feature type="transmembrane region" description="Helical" evidence="1">
    <location>
        <begin position="427"/>
        <end position="447"/>
    </location>
</feature>
<keyword evidence="3" id="KW-1185">Reference proteome</keyword>
<proteinExistence type="predicted"/>
<dbReference type="SUPFAM" id="SSF82866">
    <property type="entry name" value="Multidrug efflux transporter AcrB transmembrane domain"/>
    <property type="match status" value="2"/>
</dbReference>
<keyword evidence="1" id="KW-1133">Transmembrane helix</keyword>
<reference evidence="3" key="1">
    <citation type="journal article" date="2019" name="Int. J. Syst. Evol. Microbiol.">
        <title>The Global Catalogue of Microorganisms (GCM) 10K type strain sequencing project: providing services to taxonomists for standard genome sequencing and annotation.</title>
        <authorList>
            <consortium name="The Broad Institute Genomics Platform"/>
            <consortium name="The Broad Institute Genome Sequencing Center for Infectious Disease"/>
            <person name="Wu L."/>
            <person name="Ma J."/>
        </authorList>
    </citation>
    <scope>NUCLEOTIDE SEQUENCE [LARGE SCALE GENOMIC DNA]</scope>
    <source>
        <strain evidence="3">CGMCC 1.10106</strain>
    </source>
</reference>
<feature type="transmembrane region" description="Helical" evidence="1">
    <location>
        <begin position="905"/>
        <end position="928"/>
    </location>
</feature>
<feature type="transmembrane region" description="Helical" evidence="1">
    <location>
        <begin position="852"/>
        <end position="872"/>
    </location>
</feature>
<dbReference type="RefSeq" id="WP_188445668.1">
    <property type="nucleotide sequence ID" value="NZ_BMDW01000004.1"/>
</dbReference>